<evidence type="ECO:0000256" key="5">
    <source>
        <dbReference type="ARBA" id="ARBA00023136"/>
    </source>
</evidence>
<dbReference type="GO" id="GO:0006829">
    <property type="term" value="P:zinc ion transport"/>
    <property type="evidence" value="ECO:0007669"/>
    <property type="project" value="InterPro"/>
</dbReference>
<dbReference type="Gene3D" id="1.20.1510.10">
    <property type="entry name" value="Cation efflux protein transmembrane domain"/>
    <property type="match status" value="1"/>
</dbReference>
<accession>A0A1I1T5V5</accession>
<dbReference type="STRING" id="54.SAMN02745121_00507"/>
<comment type="subcellular location">
    <subcellularLocation>
        <location evidence="1">Membrane</location>
        <topology evidence="1">Multi-pass membrane protein</topology>
    </subcellularLocation>
</comment>
<name>A0A1I1T5V5_9BACT</name>
<dbReference type="GO" id="GO:0008324">
    <property type="term" value="F:monoatomic cation transmembrane transporter activity"/>
    <property type="evidence" value="ECO:0007669"/>
    <property type="project" value="InterPro"/>
</dbReference>
<feature type="domain" description="Cation efflux protein transmembrane" evidence="7">
    <location>
        <begin position="11"/>
        <end position="217"/>
    </location>
</feature>
<organism evidence="8 9">
    <name type="scientific">Nannocystis exedens</name>
    <dbReference type="NCBI Taxonomy" id="54"/>
    <lineage>
        <taxon>Bacteria</taxon>
        <taxon>Pseudomonadati</taxon>
        <taxon>Myxococcota</taxon>
        <taxon>Polyangia</taxon>
        <taxon>Nannocystales</taxon>
        <taxon>Nannocystaceae</taxon>
        <taxon>Nannocystis</taxon>
    </lineage>
</organism>
<dbReference type="Proteomes" id="UP000199400">
    <property type="component" value="Unassembled WGS sequence"/>
</dbReference>
<evidence type="ECO:0000256" key="3">
    <source>
        <dbReference type="ARBA" id="ARBA00022692"/>
    </source>
</evidence>
<dbReference type="SUPFAM" id="SSF161111">
    <property type="entry name" value="Cation efflux protein transmembrane domain-like"/>
    <property type="match status" value="1"/>
</dbReference>
<evidence type="ECO:0000313" key="9">
    <source>
        <dbReference type="Proteomes" id="UP000199400"/>
    </source>
</evidence>
<feature type="transmembrane region" description="Helical" evidence="6">
    <location>
        <begin position="192"/>
        <end position="211"/>
    </location>
</feature>
<dbReference type="PANTHER" id="PTHR13414">
    <property type="entry name" value="HUEL-CATION TRANSPORTER"/>
    <property type="match status" value="1"/>
</dbReference>
<dbReference type="InterPro" id="IPR036837">
    <property type="entry name" value="Cation_efflux_CTD_sf"/>
</dbReference>
<dbReference type="OrthoDB" id="9806522at2"/>
<keyword evidence="2" id="KW-0813">Transport</keyword>
<dbReference type="InterPro" id="IPR002524">
    <property type="entry name" value="Cation_efflux"/>
</dbReference>
<evidence type="ECO:0000256" key="6">
    <source>
        <dbReference type="SAM" id="Phobius"/>
    </source>
</evidence>
<reference evidence="9" key="1">
    <citation type="submission" date="2016-10" db="EMBL/GenBank/DDBJ databases">
        <authorList>
            <person name="Varghese N."/>
            <person name="Submissions S."/>
        </authorList>
    </citation>
    <scope>NUCLEOTIDE SEQUENCE [LARGE SCALE GENOMIC DNA]</scope>
    <source>
        <strain evidence="9">ATCC 25963</strain>
    </source>
</reference>
<dbReference type="NCBIfam" id="TIGR01297">
    <property type="entry name" value="CDF"/>
    <property type="match status" value="1"/>
</dbReference>
<sequence>MAGDHSTAHIIQSLVANLLISVAKGVAAVITGSGAMLAETLHSLADCGNQLLLLLGVRMSRRPPSEKHPLGHGRSLYFWSFMVALLLFSGGGVFSLYEGIHKLGHAGEVESVEVGLAVLALSLAIEGWATLKNIVEMNKRRRGKPFFQYLRDSKDSDLVVVFGENAAACLGLIFALLALLLASVTGDPRWDAIGTLAIGVVLIGVAVFLAIEVKSLLVGESADPEITAAAGALAVEDPKITRVLRLITVQQGPGEVLVALKLGFAAGMTVEQVAGTINEFETRLRGRCPEVKWCFVEPDIPRT</sequence>
<dbReference type="PANTHER" id="PTHR13414:SF9">
    <property type="entry name" value="PROTON-COUPLED ZINC ANTIPORTER SLC30A9, MITOCHONDRIAL"/>
    <property type="match status" value="1"/>
</dbReference>
<evidence type="ECO:0000256" key="4">
    <source>
        <dbReference type="ARBA" id="ARBA00022989"/>
    </source>
</evidence>
<evidence type="ECO:0000256" key="1">
    <source>
        <dbReference type="ARBA" id="ARBA00004141"/>
    </source>
</evidence>
<dbReference type="InterPro" id="IPR058533">
    <property type="entry name" value="Cation_efflux_TM"/>
</dbReference>
<keyword evidence="3 6" id="KW-0812">Transmembrane</keyword>
<dbReference type="Pfam" id="PF01545">
    <property type="entry name" value="Cation_efflux"/>
    <property type="match status" value="1"/>
</dbReference>
<keyword evidence="4 6" id="KW-1133">Transmembrane helix</keyword>
<dbReference type="SUPFAM" id="SSF160240">
    <property type="entry name" value="Cation efflux protein cytoplasmic domain-like"/>
    <property type="match status" value="1"/>
</dbReference>
<evidence type="ECO:0000313" key="8">
    <source>
        <dbReference type="EMBL" id="SFD54017.1"/>
    </source>
</evidence>
<keyword evidence="9" id="KW-1185">Reference proteome</keyword>
<feature type="transmembrane region" description="Helical" evidence="6">
    <location>
        <begin position="156"/>
        <end position="180"/>
    </location>
</feature>
<protein>
    <submittedName>
        <fullName evidence="8">Cation diffusion facilitator family transporter</fullName>
    </submittedName>
</protein>
<feature type="transmembrane region" description="Helical" evidence="6">
    <location>
        <begin position="76"/>
        <end position="94"/>
    </location>
</feature>
<evidence type="ECO:0000259" key="7">
    <source>
        <dbReference type="Pfam" id="PF01545"/>
    </source>
</evidence>
<dbReference type="RefSeq" id="WP_096334259.1">
    <property type="nucleotide sequence ID" value="NZ_FOMX01000002.1"/>
</dbReference>
<dbReference type="InterPro" id="IPR040177">
    <property type="entry name" value="SLC30A9"/>
</dbReference>
<keyword evidence="5 6" id="KW-0472">Membrane</keyword>
<dbReference type="GO" id="GO:0016020">
    <property type="term" value="C:membrane"/>
    <property type="evidence" value="ECO:0007669"/>
    <property type="project" value="UniProtKB-SubCell"/>
</dbReference>
<dbReference type="EMBL" id="FOMX01000002">
    <property type="protein sequence ID" value="SFD54017.1"/>
    <property type="molecule type" value="Genomic_DNA"/>
</dbReference>
<gene>
    <name evidence="8" type="ORF">SAMN02745121_00507</name>
</gene>
<dbReference type="AlphaFoldDB" id="A0A1I1T5V5"/>
<proteinExistence type="predicted"/>
<evidence type="ECO:0000256" key="2">
    <source>
        <dbReference type="ARBA" id="ARBA00022448"/>
    </source>
</evidence>
<dbReference type="InterPro" id="IPR027469">
    <property type="entry name" value="Cation_efflux_TMD_sf"/>
</dbReference>